<evidence type="ECO:0000256" key="2">
    <source>
        <dbReference type="ARBA" id="ARBA00022517"/>
    </source>
</evidence>
<evidence type="ECO:0000256" key="1">
    <source>
        <dbReference type="ARBA" id="ARBA00004604"/>
    </source>
</evidence>
<evidence type="ECO:0000313" key="11">
    <source>
        <dbReference type="Proteomes" id="UP000006310"/>
    </source>
</evidence>
<feature type="region of interest" description="Disordered" evidence="8">
    <location>
        <begin position="180"/>
        <end position="269"/>
    </location>
</feature>
<keyword evidence="2" id="KW-0690">Ribosome biogenesis</keyword>
<dbReference type="FunFam" id="3.40.50.1010:FF:000006">
    <property type="entry name" value="rRNA-processing protein UTP23 homolog"/>
    <property type="match status" value="1"/>
</dbReference>
<organism evidence="10 11">
    <name type="scientific">Huiozyma naganishii (strain ATCC MYA-139 / BCRC 22969 / CBS 8797 / KCTC 17520 / NBRC 10181 / NCYC 3082 / Yp74L-3)</name>
    <name type="common">Yeast</name>
    <name type="synonym">Kazachstania naganishii</name>
    <dbReference type="NCBI Taxonomy" id="1071383"/>
    <lineage>
        <taxon>Eukaryota</taxon>
        <taxon>Fungi</taxon>
        <taxon>Dikarya</taxon>
        <taxon>Ascomycota</taxon>
        <taxon>Saccharomycotina</taxon>
        <taxon>Saccharomycetes</taxon>
        <taxon>Saccharomycetales</taxon>
        <taxon>Saccharomycetaceae</taxon>
        <taxon>Huiozyma</taxon>
    </lineage>
</organism>
<feature type="domain" description="UTP23 sensor motif region" evidence="9">
    <location>
        <begin position="200"/>
        <end position="219"/>
    </location>
</feature>
<dbReference type="GO" id="GO:0000472">
    <property type="term" value="P:endonucleolytic cleavage to generate mature 5'-end of SSU-rRNA from (SSU-rRNA, 5.8S rRNA, LSU-rRNA)"/>
    <property type="evidence" value="ECO:0007669"/>
    <property type="project" value="EnsemblFungi"/>
</dbReference>
<comment type="similarity">
    <text evidence="6">Belongs to the UTP23/FCF1 family. UTP23 subfamily.</text>
</comment>
<dbReference type="AlphaFoldDB" id="J7R7V7"/>
<comment type="function">
    <text evidence="5">Involved in rRNA-processing and ribosome biogenesis.</text>
</comment>
<dbReference type="RefSeq" id="XP_022465196.1">
    <property type="nucleotide sequence ID" value="XM_022608729.1"/>
</dbReference>
<dbReference type="SUPFAM" id="SSF88723">
    <property type="entry name" value="PIN domain-like"/>
    <property type="match status" value="1"/>
</dbReference>
<evidence type="ECO:0000256" key="3">
    <source>
        <dbReference type="ARBA" id="ARBA00022552"/>
    </source>
</evidence>
<feature type="compositionally biased region" description="Basic and acidic residues" evidence="8">
    <location>
        <begin position="252"/>
        <end position="269"/>
    </location>
</feature>
<dbReference type="KEGG" id="kng:KNAG_0F02880"/>
<dbReference type="PANTHER" id="PTHR12416">
    <property type="entry name" value="RRNA-PROCESSING PROTEIN UTP23 HOMOLOG"/>
    <property type="match status" value="1"/>
</dbReference>
<dbReference type="HOGENOM" id="CLU_053567_1_1_1"/>
<dbReference type="Gene3D" id="3.40.50.1010">
    <property type="entry name" value="5'-nuclease"/>
    <property type="match status" value="1"/>
</dbReference>
<evidence type="ECO:0000256" key="6">
    <source>
        <dbReference type="ARBA" id="ARBA00038503"/>
    </source>
</evidence>
<dbReference type="OrthoDB" id="25675at2759"/>
<evidence type="ECO:0000313" key="10">
    <source>
        <dbReference type="EMBL" id="CCK70950.1"/>
    </source>
</evidence>
<accession>J7R7V7</accession>
<keyword evidence="11" id="KW-1185">Reference proteome</keyword>
<keyword evidence="4" id="KW-0539">Nucleus</keyword>
<keyword evidence="3" id="KW-0698">rRNA processing</keyword>
<comment type="subcellular location">
    <subcellularLocation>
        <location evidence="1">Nucleus</location>
        <location evidence="1">Nucleolus</location>
    </subcellularLocation>
</comment>
<dbReference type="EMBL" id="HE978319">
    <property type="protein sequence ID" value="CCK70950.1"/>
    <property type="molecule type" value="Genomic_DNA"/>
</dbReference>
<proteinExistence type="inferred from homology"/>
<dbReference type="InterPro" id="IPR006984">
    <property type="entry name" value="Fcf1/UTP23"/>
</dbReference>
<dbReference type="OMA" id="CCMQALY"/>
<reference evidence="11" key="2">
    <citation type="submission" date="2012-08" db="EMBL/GenBank/DDBJ databases">
        <title>Genome sequence of Kazachstania naganishii.</title>
        <authorList>
            <person name="Gordon J.L."/>
            <person name="Armisen D."/>
            <person name="Proux-Wera E."/>
            <person name="OhEigeartaigh S.S."/>
            <person name="Byrne K.P."/>
            <person name="Wolfe K.H."/>
        </authorList>
    </citation>
    <scope>NUCLEOTIDE SEQUENCE [LARGE SCALE GENOMIC DNA]</scope>
    <source>
        <strain evidence="11">ATCC MYA-139 / BCRC 22969 / CBS 8797 / CCRC 22969 / KCTC 17520 / NBRC 10181 / NCYC 3082</strain>
    </source>
</reference>
<dbReference type="GO" id="GO:0000447">
    <property type="term" value="P:endonucleolytic cleavage in ITS1 to separate SSU-rRNA from 5.8S rRNA and LSU-rRNA from tricistronic rRNA transcript (SSU-rRNA, 5.8S rRNA, LSU-rRNA)"/>
    <property type="evidence" value="ECO:0007669"/>
    <property type="project" value="EnsemblFungi"/>
</dbReference>
<evidence type="ECO:0000256" key="7">
    <source>
        <dbReference type="ARBA" id="ARBA00076388"/>
    </source>
</evidence>
<dbReference type="STRING" id="1071383.J7R7V7"/>
<dbReference type="eggNOG" id="KOG3164">
    <property type="taxonomic scope" value="Eukaryota"/>
</dbReference>
<dbReference type="Pfam" id="PF24779">
    <property type="entry name" value="UTP23_sensor"/>
    <property type="match status" value="1"/>
</dbReference>
<dbReference type="GO" id="GO:0070181">
    <property type="term" value="F:small ribosomal subunit rRNA binding"/>
    <property type="evidence" value="ECO:0007669"/>
    <property type="project" value="EnsemblFungi"/>
</dbReference>
<gene>
    <name evidence="10" type="primary">KNAG0F02880</name>
    <name evidence="10" type="ordered locus">KNAG_0F02880</name>
</gene>
<dbReference type="GO" id="GO:0000480">
    <property type="term" value="P:endonucleolytic cleavage in 5'-ETS of tricistronic rRNA transcript (SSU-rRNA, 5.8S rRNA, LSU-rRNA)"/>
    <property type="evidence" value="ECO:0007669"/>
    <property type="project" value="EnsemblFungi"/>
</dbReference>
<feature type="compositionally biased region" description="Basic residues" evidence="8">
    <location>
        <begin position="241"/>
        <end position="251"/>
    </location>
</feature>
<evidence type="ECO:0000256" key="4">
    <source>
        <dbReference type="ARBA" id="ARBA00023242"/>
    </source>
</evidence>
<evidence type="ECO:0000256" key="8">
    <source>
        <dbReference type="SAM" id="MobiDB-lite"/>
    </source>
</evidence>
<dbReference type="InterPro" id="IPR057776">
    <property type="entry name" value="UTP23_sensor"/>
</dbReference>
<dbReference type="InterPro" id="IPR029060">
    <property type="entry name" value="PIN-like_dom_sf"/>
</dbReference>
<evidence type="ECO:0000259" key="9">
    <source>
        <dbReference type="Pfam" id="PF24779"/>
    </source>
</evidence>
<dbReference type="Proteomes" id="UP000006310">
    <property type="component" value="Chromosome 6"/>
</dbReference>
<name>J7R7V7_HUIN7</name>
<dbReference type="CDD" id="cd09865">
    <property type="entry name" value="PIN_ScUtp23p-like"/>
    <property type="match status" value="1"/>
</dbReference>
<dbReference type="GO" id="GO:0032040">
    <property type="term" value="C:small-subunit processome"/>
    <property type="evidence" value="ECO:0007669"/>
    <property type="project" value="EnsemblFungi"/>
</dbReference>
<sequence>MRQKRAKSYRKQLLVYNHTFRFREPYQVILDDEIVLQATESKFDLYKALQRTVQAEVKLMITQCCMQALYATNNRQAIDMAKRYERRRCNHPPKDPKSPFECIESVVDIKGENKHRYIVACQNIDLRRKLRRVPGVPLIHVSRAVMIMEPLSDASARISKRMEQQKLFSGLNDAKAAGIKAAETEKVEDKGKEAPEAKPKKRKLGPKQPNPLSMKKKKKDGNSEQKNVGTKKDNEDDSTDKKKRKRRHKAKKEPSDSHGESQKQDESDA</sequence>
<reference evidence="10 11" key="1">
    <citation type="journal article" date="2011" name="Proc. Natl. Acad. Sci. U.S.A.">
        <title>Evolutionary erosion of yeast sex chromosomes by mating-type switching accidents.</title>
        <authorList>
            <person name="Gordon J.L."/>
            <person name="Armisen D."/>
            <person name="Proux-Wera E."/>
            <person name="Oheigeartaigh S.S."/>
            <person name="Byrne K.P."/>
            <person name="Wolfe K.H."/>
        </authorList>
    </citation>
    <scope>NUCLEOTIDE SEQUENCE [LARGE SCALE GENOMIC DNA]</scope>
    <source>
        <strain evidence="11">ATCC MYA-139 / BCRC 22969 / CBS 8797 / CCRC 22969 / KCTC 17520 / NBRC 10181 / NCYC 3082</strain>
    </source>
</reference>
<dbReference type="Pfam" id="PF04900">
    <property type="entry name" value="Fcf1"/>
    <property type="match status" value="1"/>
</dbReference>
<dbReference type="GeneID" id="34526665"/>
<evidence type="ECO:0000256" key="5">
    <source>
        <dbReference type="ARBA" id="ARBA00037300"/>
    </source>
</evidence>
<protein>
    <recommendedName>
        <fullName evidence="7">U three protein 23</fullName>
    </recommendedName>
</protein>
<feature type="compositionally biased region" description="Basic and acidic residues" evidence="8">
    <location>
        <begin position="182"/>
        <end position="198"/>
    </location>
</feature>